<comment type="pathway">
    <text evidence="1">Cell wall biogenesis; peptidoglycan biosynthesis.</text>
</comment>
<dbReference type="GO" id="GO:0004180">
    <property type="term" value="F:carboxypeptidase activity"/>
    <property type="evidence" value="ECO:0007669"/>
    <property type="project" value="UniProtKB-ARBA"/>
</dbReference>
<dbReference type="InterPro" id="IPR045380">
    <property type="entry name" value="LD_TPept_scaffold_dom"/>
</dbReference>
<dbReference type="InterPro" id="IPR005490">
    <property type="entry name" value="LD_TPept_cat_dom"/>
</dbReference>
<accession>A0A1I7MZL7</accession>
<feature type="compositionally biased region" description="Low complexity" evidence="7">
    <location>
        <begin position="762"/>
        <end position="781"/>
    </location>
</feature>
<keyword evidence="5" id="KW-0573">Peptidoglycan synthesis</keyword>
<dbReference type="GO" id="GO:0008360">
    <property type="term" value="P:regulation of cell shape"/>
    <property type="evidence" value="ECO:0007669"/>
    <property type="project" value="UniProtKB-KW"/>
</dbReference>
<feature type="compositionally biased region" description="Low complexity" evidence="7">
    <location>
        <begin position="70"/>
        <end position="89"/>
    </location>
</feature>
<evidence type="ECO:0000256" key="1">
    <source>
        <dbReference type="ARBA" id="ARBA00004752"/>
    </source>
</evidence>
<feature type="region of interest" description="Disordered" evidence="7">
    <location>
        <begin position="49"/>
        <end position="167"/>
    </location>
</feature>
<dbReference type="Pfam" id="PF20142">
    <property type="entry name" value="Scaffold"/>
    <property type="match status" value="1"/>
</dbReference>
<dbReference type="GO" id="GO:0009252">
    <property type="term" value="P:peptidoglycan biosynthetic process"/>
    <property type="evidence" value="ECO:0007669"/>
    <property type="project" value="UniProtKB-UniPathway"/>
</dbReference>
<feature type="compositionally biased region" description="Pro residues" evidence="7">
    <location>
        <begin position="109"/>
        <end position="126"/>
    </location>
</feature>
<dbReference type="AlphaFoldDB" id="A0A1I7MZL7"/>
<dbReference type="Proteomes" id="UP000199423">
    <property type="component" value="Unassembled WGS sequence"/>
</dbReference>
<evidence type="ECO:0000256" key="3">
    <source>
        <dbReference type="ARBA" id="ARBA00022679"/>
    </source>
</evidence>
<evidence type="ECO:0000256" key="4">
    <source>
        <dbReference type="ARBA" id="ARBA00022960"/>
    </source>
</evidence>
<dbReference type="STRING" id="51670.SAMN04488557_0845"/>
<evidence type="ECO:0000313" key="11">
    <source>
        <dbReference type="EMBL" id="SFV27785.1"/>
    </source>
</evidence>
<comment type="similarity">
    <text evidence="2">Belongs to the YkuD family.</text>
</comment>
<dbReference type="InterPro" id="IPR052905">
    <property type="entry name" value="LD-transpeptidase_YkuD-like"/>
</dbReference>
<dbReference type="PANTHER" id="PTHR41533:SF2">
    <property type="entry name" value="BLR7131 PROTEIN"/>
    <property type="match status" value="1"/>
</dbReference>
<keyword evidence="12" id="KW-1185">Reference proteome</keyword>
<evidence type="ECO:0000259" key="9">
    <source>
        <dbReference type="Pfam" id="PF03734"/>
    </source>
</evidence>
<dbReference type="InterPro" id="IPR002477">
    <property type="entry name" value="Peptidoglycan-bd-like"/>
</dbReference>
<dbReference type="Gene3D" id="1.10.101.10">
    <property type="entry name" value="PGBD-like superfamily/PGBD"/>
    <property type="match status" value="1"/>
</dbReference>
<feature type="region of interest" description="Disordered" evidence="7">
    <location>
        <begin position="720"/>
        <end position="797"/>
    </location>
</feature>
<organism evidence="11 12">
    <name type="scientific">Hyphomicrobium facile</name>
    <dbReference type="NCBI Taxonomy" id="51670"/>
    <lineage>
        <taxon>Bacteria</taxon>
        <taxon>Pseudomonadati</taxon>
        <taxon>Pseudomonadota</taxon>
        <taxon>Alphaproteobacteria</taxon>
        <taxon>Hyphomicrobiales</taxon>
        <taxon>Hyphomicrobiaceae</taxon>
        <taxon>Hyphomicrobium</taxon>
    </lineage>
</organism>
<feature type="compositionally biased region" description="Low complexity" evidence="7">
    <location>
        <begin position="127"/>
        <end position="167"/>
    </location>
</feature>
<sequence length="797" mass="84213">MSATLASPRLSPIGATRGMITFSLRLLGVSLLGIGSIGVNSAAMAEPPVQISSESGTTTYFPQSNTTTGAIPASDAAKDAAAAAAATTPETPPASRPTPPATAAVTPPTEMPAPASPSVSAPPPSDAAPAAITPAATTPAATTPDATPAPAAVEPAAAPADSAAQPKTEPIPAVAAPVAPPVNPIVAAARAKLGDKALGGRENIAVDVAAARDFYNSRTEPLWVNDSGFTHKAKAVISTLRSADDWGLEPSDFVVANIASGASAEALGAADVQLTLAALKYARFARGGRLDPVALSNILDMKPPVKDAKTVISELASVAEPDAYLRGLNPKHVGFERLRQALLKARGPKQEEEPVDPALLVKLPQGKQLKPGAEDDQVALLRQRLKMPAANPEDERVYDDELVDAVRGIQRDNGLKANGILSDRVRTALNKAGEPKRADPKQNVDRLIANMERWRWLPVDLGPLYVMNNIPEFTSEIWKGNHLELKQKMIVGQPSWPTPVLAANMQFVIFKPSWGMPDGIKSKELLPRLRSASGGGTGIGFFDQLFGGGGGSGGARVLEAYKLQVYYNGRPVDPDSVNWSTADIRQYSFTQPPGADNPLGLVKFRFPNRHDVYMHDTPERGLFAQSYRALSHGCMRVEEPRRTAEVLLAEDKGYSPEKVGQLWDSGASVTLSKEVPVYLVYFTARVDDDGRLLSYADLYGHDGRIMSALRGRPVRYTAPEAFDPAETSARDGVPTASNDAGGATVGADAGSDSMMDAPPPSKKNQNQKKSASAKQQKPQGKSTGGTIQDALSNIFLN</sequence>
<feature type="domain" description="L,D-transpeptidase scaffold" evidence="10">
    <location>
        <begin position="210"/>
        <end position="342"/>
    </location>
</feature>
<proteinExistence type="inferred from homology"/>
<keyword evidence="3" id="KW-0808">Transferase</keyword>
<feature type="compositionally biased region" description="Polar residues" evidence="7">
    <location>
        <begin position="50"/>
        <end position="69"/>
    </location>
</feature>
<evidence type="ECO:0000256" key="2">
    <source>
        <dbReference type="ARBA" id="ARBA00005992"/>
    </source>
</evidence>
<keyword evidence="6" id="KW-0961">Cell wall biogenesis/degradation</keyword>
<dbReference type="InterPro" id="IPR038063">
    <property type="entry name" value="Transpep_catalytic_dom"/>
</dbReference>
<dbReference type="Gene3D" id="2.40.440.10">
    <property type="entry name" value="L,D-transpeptidase catalytic domain-like"/>
    <property type="match status" value="1"/>
</dbReference>
<dbReference type="Pfam" id="PF01471">
    <property type="entry name" value="PG_binding_1"/>
    <property type="match status" value="1"/>
</dbReference>
<dbReference type="InterPro" id="IPR036366">
    <property type="entry name" value="PGBDSf"/>
</dbReference>
<feature type="compositionally biased region" description="Low complexity" evidence="7">
    <location>
        <begin position="739"/>
        <end position="752"/>
    </location>
</feature>
<evidence type="ECO:0000313" key="12">
    <source>
        <dbReference type="Proteomes" id="UP000199423"/>
    </source>
</evidence>
<protein>
    <submittedName>
        <fullName evidence="11">Murein L,D-transpeptidase YcbB/YkuD</fullName>
    </submittedName>
</protein>
<dbReference type="CDD" id="cd16913">
    <property type="entry name" value="YkuD_like"/>
    <property type="match status" value="1"/>
</dbReference>
<reference evidence="12" key="1">
    <citation type="submission" date="2016-10" db="EMBL/GenBank/DDBJ databases">
        <authorList>
            <person name="Varghese N."/>
            <person name="Submissions S."/>
        </authorList>
    </citation>
    <scope>NUCLEOTIDE SEQUENCE [LARGE SCALE GENOMIC DNA]</scope>
    <source>
        <strain evidence="12">DSM 1565</strain>
    </source>
</reference>
<feature type="compositionally biased region" description="Polar residues" evidence="7">
    <location>
        <begin position="784"/>
        <end position="797"/>
    </location>
</feature>
<feature type="domain" description="Peptidoglycan binding-like" evidence="8">
    <location>
        <begin position="376"/>
        <end position="429"/>
    </location>
</feature>
<dbReference type="SUPFAM" id="SSF141523">
    <property type="entry name" value="L,D-transpeptidase catalytic domain-like"/>
    <property type="match status" value="1"/>
</dbReference>
<dbReference type="UniPathway" id="UPA00219"/>
<dbReference type="Pfam" id="PF03734">
    <property type="entry name" value="YkuD"/>
    <property type="match status" value="1"/>
</dbReference>
<gene>
    <name evidence="11" type="ORF">SAMN04488557_0845</name>
</gene>
<name>A0A1I7MZL7_9HYPH</name>
<dbReference type="PANTHER" id="PTHR41533">
    <property type="entry name" value="L,D-TRANSPEPTIDASE HI_1667-RELATED"/>
    <property type="match status" value="1"/>
</dbReference>
<feature type="domain" description="L,D-TPase catalytic" evidence="9">
    <location>
        <begin position="465"/>
        <end position="646"/>
    </location>
</feature>
<dbReference type="EMBL" id="FPCH01000001">
    <property type="protein sequence ID" value="SFV27785.1"/>
    <property type="molecule type" value="Genomic_DNA"/>
</dbReference>
<dbReference type="GO" id="GO:0071555">
    <property type="term" value="P:cell wall organization"/>
    <property type="evidence" value="ECO:0007669"/>
    <property type="project" value="UniProtKB-KW"/>
</dbReference>
<evidence type="ECO:0000256" key="5">
    <source>
        <dbReference type="ARBA" id="ARBA00022984"/>
    </source>
</evidence>
<evidence type="ECO:0000256" key="7">
    <source>
        <dbReference type="SAM" id="MobiDB-lite"/>
    </source>
</evidence>
<evidence type="ECO:0000259" key="8">
    <source>
        <dbReference type="Pfam" id="PF01471"/>
    </source>
</evidence>
<feature type="compositionally biased region" description="Pro residues" evidence="7">
    <location>
        <begin position="90"/>
        <end position="100"/>
    </location>
</feature>
<keyword evidence="4" id="KW-0133">Cell shape</keyword>
<dbReference type="InterPro" id="IPR036365">
    <property type="entry name" value="PGBD-like_sf"/>
</dbReference>
<evidence type="ECO:0000256" key="6">
    <source>
        <dbReference type="ARBA" id="ARBA00023316"/>
    </source>
</evidence>
<dbReference type="SUPFAM" id="SSF47090">
    <property type="entry name" value="PGBD-like"/>
    <property type="match status" value="1"/>
</dbReference>
<evidence type="ECO:0000259" key="10">
    <source>
        <dbReference type="Pfam" id="PF20142"/>
    </source>
</evidence>
<dbReference type="GO" id="GO:0016740">
    <property type="term" value="F:transferase activity"/>
    <property type="evidence" value="ECO:0007669"/>
    <property type="project" value="UniProtKB-KW"/>
</dbReference>